<dbReference type="EMBL" id="LCTW02000039">
    <property type="protein sequence ID" value="KXX81257.1"/>
    <property type="molecule type" value="Genomic_DNA"/>
</dbReference>
<feature type="region of interest" description="Disordered" evidence="1">
    <location>
        <begin position="80"/>
        <end position="127"/>
    </location>
</feature>
<evidence type="ECO:0000256" key="1">
    <source>
        <dbReference type="SAM" id="MobiDB-lite"/>
    </source>
</evidence>
<dbReference type="STRING" id="100816.A0A175WBZ7"/>
<dbReference type="Proteomes" id="UP000078237">
    <property type="component" value="Unassembled WGS sequence"/>
</dbReference>
<evidence type="ECO:0000313" key="3">
    <source>
        <dbReference type="Proteomes" id="UP000078237"/>
    </source>
</evidence>
<organism evidence="2 3">
    <name type="scientific">Madurella mycetomatis</name>
    <dbReference type="NCBI Taxonomy" id="100816"/>
    <lineage>
        <taxon>Eukaryota</taxon>
        <taxon>Fungi</taxon>
        <taxon>Dikarya</taxon>
        <taxon>Ascomycota</taxon>
        <taxon>Pezizomycotina</taxon>
        <taxon>Sordariomycetes</taxon>
        <taxon>Sordariomycetidae</taxon>
        <taxon>Sordariales</taxon>
        <taxon>Sordariales incertae sedis</taxon>
        <taxon>Madurella</taxon>
    </lineage>
</organism>
<comment type="caution">
    <text evidence="2">The sequence shown here is derived from an EMBL/GenBank/DDBJ whole genome shotgun (WGS) entry which is preliminary data.</text>
</comment>
<name>A0A175WBZ7_9PEZI</name>
<dbReference type="OrthoDB" id="409543at2759"/>
<sequence>MDESKVASRALDLDVEKFAAGQDHSDSGNHNARGALIKHHYHASNWPSKHPRFKHPAYEAYKNVPAEEQNKILEAREHARNPEMEEAAKEREKAQALGRFGGRQEARGGSPDYVSGGGYTGQQPGST</sequence>
<accession>A0A175WBZ7</accession>
<dbReference type="VEuPathDB" id="FungiDB:MMYC01_203205"/>
<feature type="compositionally biased region" description="Basic and acidic residues" evidence="1">
    <location>
        <begin position="80"/>
        <end position="94"/>
    </location>
</feature>
<reference evidence="2 3" key="1">
    <citation type="journal article" date="2016" name="Genome Announc.">
        <title>Genome Sequence of Madurella mycetomatis mm55, Isolated from a Human Mycetoma Case in Sudan.</title>
        <authorList>
            <person name="Smit S."/>
            <person name="Derks M.F."/>
            <person name="Bervoets S."/>
            <person name="Fahal A."/>
            <person name="van Leeuwen W."/>
            <person name="van Belkum A."/>
            <person name="van de Sande W.W."/>
        </authorList>
    </citation>
    <scope>NUCLEOTIDE SEQUENCE [LARGE SCALE GENOMIC DNA]</scope>
    <source>
        <strain evidence="3">mm55</strain>
    </source>
</reference>
<keyword evidence="3" id="KW-1185">Reference proteome</keyword>
<dbReference type="AlphaFoldDB" id="A0A175WBZ7"/>
<evidence type="ECO:0000313" key="2">
    <source>
        <dbReference type="EMBL" id="KXX81257.1"/>
    </source>
</evidence>
<gene>
    <name evidence="2" type="ORF">MMYC01_203205</name>
</gene>
<proteinExistence type="predicted"/>
<protein>
    <submittedName>
        <fullName evidence="2">Uncharacterized protein</fullName>
    </submittedName>
</protein>